<evidence type="ECO:0000313" key="2">
    <source>
        <dbReference type="Proteomes" id="UP000008556"/>
    </source>
</evidence>
<dbReference type="EMBL" id="CP000886">
    <property type="protein sequence ID" value="ABX66439.1"/>
    <property type="molecule type" value="Genomic_DNA"/>
</dbReference>
<evidence type="ECO:0000313" key="1">
    <source>
        <dbReference type="EMBL" id="ABX66439.1"/>
    </source>
</evidence>
<dbReference type="Proteomes" id="UP000008556">
    <property type="component" value="Chromosome"/>
</dbReference>
<dbReference type="AlphaFoldDB" id="A0A6C6YZT0"/>
<name>A0A6C6YZT0_SALPB</name>
<protein>
    <submittedName>
        <fullName evidence="1">Uncharacterized protein</fullName>
    </submittedName>
</protein>
<proteinExistence type="predicted"/>
<reference evidence="1 2" key="1">
    <citation type="submission" date="2007-11" db="EMBL/GenBank/DDBJ databases">
        <authorList>
            <consortium name="The Salmonella enterica serovar Paratyphi B Genome Sequencing Project"/>
            <person name="McClelland M."/>
            <person name="Sanderson E.K."/>
            <person name="Porwollik S."/>
            <person name="Spieth J."/>
            <person name="Clifton W.S."/>
            <person name="Fulton R."/>
            <person name="Cordes M."/>
            <person name="Wollam A."/>
            <person name="Shah N."/>
            <person name="Pepin K."/>
            <person name="Bhonagiri V."/>
            <person name="Nash W."/>
            <person name="Johnson M."/>
            <person name="Thiruvilangam P."/>
            <person name="Wilson R."/>
        </authorList>
    </citation>
    <scope>NUCLEOTIDE SEQUENCE [LARGE SCALE GENOMIC DNA]</scope>
    <source>
        <strain evidence="2">ATCC BAA-1250 / SPB7</strain>
    </source>
</reference>
<gene>
    <name evidence="1" type="ordered locus">SPAB_01017</name>
</gene>
<accession>A0A6C6YZT0</accession>
<sequence>MDLAAIEIPLASYFLQNEPLPEMERAFIFTAAQFTTEVTEAFA</sequence>
<organism evidence="1 2">
    <name type="scientific">Salmonella paratyphi B (strain ATCC BAA-1250 / SPB7)</name>
    <dbReference type="NCBI Taxonomy" id="1016998"/>
    <lineage>
        <taxon>Bacteria</taxon>
        <taxon>Pseudomonadati</taxon>
        <taxon>Pseudomonadota</taxon>
        <taxon>Gammaproteobacteria</taxon>
        <taxon>Enterobacterales</taxon>
        <taxon>Enterobacteriaceae</taxon>
        <taxon>Salmonella</taxon>
    </lineage>
</organism>
<dbReference type="KEGG" id="spq:SPAB_01017"/>